<dbReference type="Pfam" id="PF13023">
    <property type="entry name" value="HD_3"/>
    <property type="match status" value="1"/>
</dbReference>
<evidence type="ECO:0000256" key="3">
    <source>
        <dbReference type="ARBA" id="ARBA00001941"/>
    </source>
</evidence>
<evidence type="ECO:0000256" key="5">
    <source>
        <dbReference type="ARBA" id="ARBA00012964"/>
    </source>
</evidence>
<evidence type="ECO:0000256" key="7">
    <source>
        <dbReference type="ARBA" id="ARBA00022801"/>
    </source>
</evidence>
<dbReference type="GO" id="GO:0005737">
    <property type="term" value="C:cytoplasm"/>
    <property type="evidence" value="ECO:0007669"/>
    <property type="project" value="TreeGrafter"/>
</dbReference>
<dbReference type="PANTHER" id="PTHR11845:SF13">
    <property type="entry name" value="5'-DEOXYNUCLEOTIDASE HDDC2"/>
    <property type="match status" value="1"/>
</dbReference>
<comment type="catalytic activity">
    <reaction evidence="1">
        <text>a 2'-deoxyribonucleoside 5'-phosphate + H2O = a 2'-deoxyribonucleoside + phosphate</text>
        <dbReference type="Rhea" id="RHEA:36167"/>
        <dbReference type="ChEBI" id="CHEBI:15377"/>
        <dbReference type="ChEBI" id="CHEBI:18274"/>
        <dbReference type="ChEBI" id="CHEBI:43474"/>
        <dbReference type="ChEBI" id="CHEBI:65317"/>
        <dbReference type="EC" id="3.1.3.89"/>
    </reaction>
</comment>
<dbReference type="KEGG" id="taa:NMY3_02644"/>
<comment type="subunit">
    <text evidence="4">Homodimer.</text>
</comment>
<keyword evidence="7" id="KW-0378">Hydrolase</keyword>
<dbReference type="EC" id="3.1.3.89" evidence="5"/>
<evidence type="ECO:0000313" key="10">
    <source>
        <dbReference type="EMBL" id="ALI36835.1"/>
    </source>
</evidence>
<sequence>MMKVNKSEQGSITDITEYFYKLKETPRTGWKQKLEIRNTESVASHTLLMIVLVFLYSEKYGFSCKKKVKLIEMALIHDLAESITGDITPETMNNKRKNKLENEAFGKITDKIYTKGLKKRYLELWHEYQTKKSFESKCVHLLDKLEMVLQANYYLRNREELTRENVEPFFQSGRSYSSHRPNSRLPKTSKKNIQDTEDLEDIKEILEYFSN</sequence>
<proteinExistence type="predicted"/>
<accession>A0A654M056</accession>
<dbReference type="InterPro" id="IPR006674">
    <property type="entry name" value="HD_domain"/>
</dbReference>
<dbReference type="SMART" id="SM00471">
    <property type="entry name" value="HDc"/>
    <property type="match status" value="1"/>
</dbReference>
<evidence type="ECO:0000256" key="8">
    <source>
        <dbReference type="SAM" id="MobiDB-lite"/>
    </source>
</evidence>
<evidence type="ECO:0000313" key="11">
    <source>
        <dbReference type="Proteomes" id="UP000058925"/>
    </source>
</evidence>
<dbReference type="AlphaFoldDB" id="A0A654M056"/>
<evidence type="ECO:0000256" key="1">
    <source>
        <dbReference type="ARBA" id="ARBA00001638"/>
    </source>
</evidence>
<keyword evidence="6" id="KW-0479">Metal-binding</keyword>
<evidence type="ECO:0000256" key="4">
    <source>
        <dbReference type="ARBA" id="ARBA00011738"/>
    </source>
</evidence>
<organism evidence="10 11">
    <name type="scientific">Candidatus Nitrosocosmicus oleophilus</name>
    <dbReference type="NCBI Taxonomy" id="1353260"/>
    <lineage>
        <taxon>Archaea</taxon>
        <taxon>Nitrososphaerota</taxon>
        <taxon>Nitrososphaeria</taxon>
        <taxon>Nitrososphaerales</taxon>
        <taxon>Nitrososphaeraceae</taxon>
        <taxon>Candidatus Nitrosocosmicus</taxon>
    </lineage>
</organism>
<comment type="cofactor">
    <cofactor evidence="2">
        <name>Mn(2+)</name>
        <dbReference type="ChEBI" id="CHEBI:29035"/>
    </cofactor>
</comment>
<evidence type="ECO:0000256" key="2">
    <source>
        <dbReference type="ARBA" id="ARBA00001936"/>
    </source>
</evidence>
<comment type="cofactor">
    <cofactor evidence="3">
        <name>Co(2+)</name>
        <dbReference type="ChEBI" id="CHEBI:48828"/>
    </cofactor>
</comment>
<dbReference type="GO" id="GO:0046872">
    <property type="term" value="F:metal ion binding"/>
    <property type="evidence" value="ECO:0007669"/>
    <property type="project" value="UniProtKB-KW"/>
</dbReference>
<gene>
    <name evidence="10" type="ORF">NMY3_02644</name>
</gene>
<dbReference type="Proteomes" id="UP000058925">
    <property type="component" value="Chromosome"/>
</dbReference>
<dbReference type="EMBL" id="CP012850">
    <property type="protein sequence ID" value="ALI36835.1"/>
    <property type="molecule type" value="Genomic_DNA"/>
</dbReference>
<dbReference type="PANTHER" id="PTHR11845">
    <property type="entry name" value="5'-DEOXYNUCLEOTIDASE HDDC2"/>
    <property type="match status" value="1"/>
</dbReference>
<reference evidence="11" key="1">
    <citation type="submission" date="2015-10" db="EMBL/GenBank/DDBJ databases">
        <title>Niche specialization of a soil ammonia-oxidizing archaeon, Candidatus Nitrosocosmicus oleophilus.</title>
        <authorList>
            <person name="Jung M.-Y."/>
            <person name="Rhee S.-K."/>
        </authorList>
    </citation>
    <scope>NUCLEOTIDE SEQUENCE [LARGE SCALE GENOMIC DNA]</scope>
    <source>
        <strain evidence="11">MY3</strain>
    </source>
</reference>
<dbReference type="Gene3D" id="1.10.3210.10">
    <property type="entry name" value="Hypothetical protein af1432"/>
    <property type="match status" value="1"/>
</dbReference>
<feature type="domain" description="HD/PDEase" evidence="9">
    <location>
        <begin position="38"/>
        <end position="157"/>
    </location>
</feature>
<dbReference type="GO" id="GO:0002953">
    <property type="term" value="F:5'-deoxynucleotidase activity"/>
    <property type="evidence" value="ECO:0007669"/>
    <property type="project" value="UniProtKB-EC"/>
</dbReference>
<keyword evidence="11" id="KW-1185">Reference proteome</keyword>
<protein>
    <recommendedName>
        <fullName evidence="5">5'-deoxynucleotidase</fullName>
        <ecNumber evidence="5">3.1.3.89</ecNumber>
    </recommendedName>
</protein>
<dbReference type="InterPro" id="IPR039356">
    <property type="entry name" value="YfbR/HDDC2"/>
</dbReference>
<dbReference type="SUPFAM" id="SSF109604">
    <property type="entry name" value="HD-domain/PDEase-like"/>
    <property type="match status" value="1"/>
</dbReference>
<evidence type="ECO:0000259" key="9">
    <source>
        <dbReference type="SMART" id="SM00471"/>
    </source>
</evidence>
<evidence type="ECO:0000256" key="6">
    <source>
        <dbReference type="ARBA" id="ARBA00022723"/>
    </source>
</evidence>
<dbReference type="InterPro" id="IPR003607">
    <property type="entry name" value="HD/PDEase_dom"/>
</dbReference>
<name>A0A654M056_9ARCH</name>
<feature type="region of interest" description="Disordered" evidence="8">
    <location>
        <begin position="172"/>
        <end position="192"/>
    </location>
</feature>